<dbReference type="EMBL" id="ADBJ01000047">
    <property type="protein sequence ID" value="EFA76324.1"/>
    <property type="molecule type" value="Genomic_DNA"/>
</dbReference>
<comment type="caution">
    <text evidence="2">The sequence shown here is derived from an EMBL/GenBank/DDBJ whole genome shotgun (WGS) entry which is preliminary data.</text>
</comment>
<organism evidence="2 3">
    <name type="scientific">Heterostelium pallidum (strain ATCC 26659 / Pp 5 / PN500)</name>
    <name type="common">Cellular slime mold</name>
    <name type="synonym">Polysphondylium pallidum</name>
    <dbReference type="NCBI Taxonomy" id="670386"/>
    <lineage>
        <taxon>Eukaryota</taxon>
        <taxon>Amoebozoa</taxon>
        <taxon>Evosea</taxon>
        <taxon>Eumycetozoa</taxon>
        <taxon>Dictyostelia</taxon>
        <taxon>Acytosteliales</taxon>
        <taxon>Acytosteliaceae</taxon>
        <taxon>Heterostelium</taxon>
    </lineage>
</organism>
<feature type="region of interest" description="Disordered" evidence="1">
    <location>
        <begin position="1"/>
        <end position="21"/>
    </location>
</feature>
<proteinExistence type="predicted"/>
<dbReference type="Proteomes" id="UP000001396">
    <property type="component" value="Unassembled WGS sequence"/>
</dbReference>
<protein>
    <submittedName>
        <fullName evidence="2">Uncharacterized protein</fullName>
    </submittedName>
</protein>
<keyword evidence="3" id="KW-1185">Reference proteome</keyword>
<evidence type="ECO:0000256" key="1">
    <source>
        <dbReference type="SAM" id="MobiDB-lite"/>
    </source>
</evidence>
<dbReference type="AlphaFoldDB" id="D3BQA4"/>
<dbReference type="GeneID" id="31365558"/>
<sequence>MKTTDKSYDSTPAGFEPAPPKGFDFESNAKVTNILEYRSLKMIIYTESAFGWWSVIQLYQQTIKHSMIQIKCLDDTNRYSIVLSHIQVECVDSFKPNKFINFDFTFDSNTKYFRTCALEEIFDVFRKVSLVSHSSSIGLKTVLTMDMIMCNVSGGTLVGSMSRLGSAAKPEKLFISTFGFLAFDFSSLFLTLIPSFQISSLVRGSKKNIRPSLGDLRTGTGLFMDIDCSTPLVYTVISVEHFGSNWLIFVKD</sequence>
<evidence type="ECO:0000313" key="3">
    <source>
        <dbReference type="Proteomes" id="UP000001396"/>
    </source>
</evidence>
<name>D3BQA4_HETP5</name>
<dbReference type="RefSeq" id="XP_020428456.1">
    <property type="nucleotide sequence ID" value="XM_020580871.1"/>
</dbReference>
<evidence type="ECO:0000313" key="2">
    <source>
        <dbReference type="EMBL" id="EFA76324.1"/>
    </source>
</evidence>
<reference evidence="2 3" key="1">
    <citation type="journal article" date="2011" name="Genome Res.">
        <title>Phylogeny-wide analysis of social amoeba genomes highlights ancient origins for complex intercellular communication.</title>
        <authorList>
            <person name="Heidel A.J."/>
            <person name="Lawal H.M."/>
            <person name="Felder M."/>
            <person name="Schilde C."/>
            <person name="Helps N.R."/>
            <person name="Tunggal B."/>
            <person name="Rivero F."/>
            <person name="John U."/>
            <person name="Schleicher M."/>
            <person name="Eichinger L."/>
            <person name="Platzer M."/>
            <person name="Noegel A.A."/>
            <person name="Schaap P."/>
            <person name="Gloeckner G."/>
        </authorList>
    </citation>
    <scope>NUCLEOTIDE SEQUENCE [LARGE SCALE GENOMIC DNA]</scope>
    <source>
        <strain evidence="3">ATCC 26659 / Pp 5 / PN500</strain>
    </source>
</reference>
<dbReference type="InParanoid" id="D3BQA4"/>
<accession>D3BQA4</accession>
<gene>
    <name evidence="2" type="ORF">PPL_10087</name>
</gene>